<protein>
    <submittedName>
        <fullName evidence="2">Uncharacterized protein</fullName>
    </submittedName>
</protein>
<sequence length="73" mass="7573">MFRAAPEPQRTEARTVVLAGLLMLLLAAATVVSVSLGSPAVTVALAAAAVAVRPLVRRGLARSRRAGRALARR</sequence>
<dbReference type="Proteomes" id="UP001364211">
    <property type="component" value="Unassembled WGS sequence"/>
</dbReference>
<organism evidence="2 3">
    <name type="scientific">Pseudonocardia spirodelae</name>
    <dbReference type="NCBI Taxonomy" id="3133431"/>
    <lineage>
        <taxon>Bacteria</taxon>
        <taxon>Bacillati</taxon>
        <taxon>Actinomycetota</taxon>
        <taxon>Actinomycetes</taxon>
        <taxon>Pseudonocardiales</taxon>
        <taxon>Pseudonocardiaceae</taxon>
        <taxon>Pseudonocardia</taxon>
    </lineage>
</organism>
<proteinExistence type="predicted"/>
<evidence type="ECO:0000313" key="2">
    <source>
        <dbReference type="EMBL" id="MEJ8280009.1"/>
    </source>
</evidence>
<gene>
    <name evidence="2" type="ORF">WJX68_13775</name>
</gene>
<evidence type="ECO:0000313" key="3">
    <source>
        <dbReference type="Proteomes" id="UP001364211"/>
    </source>
</evidence>
<keyword evidence="3" id="KW-1185">Reference proteome</keyword>
<evidence type="ECO:0000256" key="1">
    <source>
        <dbReference type="SAM" id="Phobius"/>
    </source>
</evidence>
<dbReference type="RefSeq" id="WP_340290706.1">
    <property type="nucleotide sequence ID" value="NZ_JBBJUP010000010.1"/>
</dbReference>
<keyword evidence="1" id="KW-0472">Membrane</keyword>
<accession>A0ABU8T7V6</accession>
<reference evidence="2 3" key="1">
    <citation type="submission" date="2024-03" db="EMBL/GenBank/DDBJ databases">
        <title>Draft genome sequence of Pseudonocardia sp. DW16-2.</title>
        <authorList>
            <person name="Duangmal K."/>
        </authorList>
    </citation>
    <scope>NUCLEOTIDE SEQUENCE [LARGE SCALE GENOMIC DNA]</scope>
    <source>
        <strain evidence="2 3">DW16-2</strain>
    </source>
</reference>
<comment type="caution">
    <text evidence="2">The sequence shown here is derived from an EMBL/GenBank/DDBJ whole genome shotgun (WGS) entry which is preliminary data.</text>
</comment>
<dbReference type="EMBL" id="JBBJUP010000010">
    <property type="protein sequence ID" value="MEJ8280009.1"/>
    <property type="molecule type" value="Genomic_DNA"/>
</dbReference>
<keyword evidence="1" id="KW-1133">Transmembrane helix</keyword>
<name>A0ABU8T7V6_9PSEU</name>
<keyword evidence="1" id="KW-0812">Transmembrane</keyword>
<feature type="transmembrane region" description="Helical" evidence="1">
    <location>
        <begin position="39"/>
        <end position="56"/>
    </location>
</feature>